<evidence type="ECO:0000259" key="23">
    <source>
        <dbReference type="PROSITE" id="PS51327"/>
    </source>
</evidence>
<keyword evidence="15" id="KW-0464">Manganese</keyword>
<dbReference type="FunFam" id="3.30.160.380:FF:000001">
    <property type="entry name" value="Endoribonuclease dicer-like 1"/>
    <property type="match status" value="1"/>
</dbReference>
<evidence type="ECO:0000256" key="7">
    <source>
        <dbReference type="ARBA" id="ARBA00022741"/>
    </source>
</evidence>
<evidence type="ECO:0000256" key="12">
    <source>
        <dbReference type="ARBA" id="ARBA00022842"/>
    </source>
</evidence>
<dbReference type="SUPFAM" id="SSF69065">
    <property type="entry name" value="RNase III domain-like"/>
    <property type="match status" value="2"/>
</dbReference>
<dbReference type="InterPro" id="IPR011545">
    <property type="entry name" value="DEAD/DEAH_box_helicase_dom"/>
</dbReference>
<dbReference type="PROSITE" id="PS51192">
    <property type="entry name" value="HELICASE_ATP_BIND_1"/>
    <property type="match status" value="1"/>
</dbReference>
<sequence>MGYIDGNAREPVFRLKFHQKIKEGIIFTLLHKNSNYTFFKASSFPNMEHSHPEMGLTALDHSPEKTQSPPNPNHFIPRSYQVKVFEVAKRKNTIAVLETGAGKTMIAVMLIKHISKDMIKSNGKRKLMIFLAPTVNLVTQQSKVIKDSTTLEVGDYYGAKGVDEWSRSCWEMEVQTHDILVMTPQILLDALRNAFLSLEMFCLLIFDESHRATGNHPYTKIMKEFYHTSGNRPKIFGMTASPVIRKGVSSTMDCENQISALESILDSQVYAIEDRAEIEAYIPSTVQTCRFYEKTWLLMNLGLKGEMEALWSKYASMLELQREVPSQYQYYQDIDDKIKMLRKRMSNDYMKILYCLNDLGLICAYEAVKVCLENAFDVEEESQFYRGSSLKLKYFLDEVLHIIEGFLQPSMQLGNNICTDFEFDYIKAHDLGYISPKLHELLQIFQSFGSGSQVPCLIFVERIITANVIERYVKKVPCLSHFTVSYLTGSNKSVGAVAPKLQKETLESFRSGKVNLLFATDVVEEGIHVPSCSCVIRFDLPKTVRSYVQSRGRCRTSDSQFILMLERGNKKQIDQVFDIIRSEYSMTETSRNRDPEVCILRNCNFEETKVYYVNATGASVTADSSVSLIHRYCEKLPGDKYFIPKPTFDFEMSEGLYQCKITLPPNAVFQTTVGPLSSNTHLSKQLVCLEACKMLHEMGALDDHLLPLIKEPLENDLITKSKESSAGAGTTKRKELHGTTCIRALCGTWGEKLDGEIFEAYKFDYFCNINETYSGFVLLIESKLDNDVQNIEVDLQLISRMVKSSVSSCGKMHLSAKEVMQAKCFQEFFFNGLFGRLFLGSESEGTKREFLLQTETKSLWSSSYMYLLLPIETLDTSNTNPWRVNWIGISSCANVVEFLKKNYSVGPEHFNGDQGNLSLSMTGSSMTECMASDLIHFANTSIDFHNLQNLLVLATHTGRIYSIVEVISSESAESPFEETVDAASLEYSYAEYFKTKYGIVLVYPGQPLLRLKQSHNPHNLLGAEGAASKDGHSAEIKPQAHVHMPPEVLVSIDFRVDVLRSFYLLPSLMYRLESLMLASQLREEINGKSGNIKISSSLILQALTTLRCCENFSLERLEFLGDSVLKYVVSSHLFLKYPEKHEGQLTARRTRAICNANLHKLGTERNIQGYIRDGAFEPRRWAAPGQHSRFPDPCKCGVNTLEVPLDSRFQTKAPVKVGKFCDRGHRWMNSKTIADCVEALIGAYYVGEGLFAALHVMKWLGIDSELEFSLTIEAITRASLRSYIPKNDQIAALESKLGYKFSVKGLLQEAITHASQQKLGASYCYQRLEFLGDAVLDVLITQHLYHSHTDVDPGELTDLRSAAVSNESFARAAVRRNLHPHLQHCSGLLLSHITEYEKLCTEALNNTSLLEEIKGPKALGDMVESIAGAILIDSKLDLDEVWRVFKPLLSPIVTPSSLQLDPLRKLKERCDSLGYFVKETLTKEDAIVNAELSLQLEDVILVGKGYERKAKAAKQRAARQLLKKFEGYLQRSRDISYVQFDSKRRKLEREHLDDLSSKDVNIDTSSNLTDDGSSKPIMHTNENMTQMLSSAESRVDSTPANGCSNKVFGDNIGNSGLPVIDSIDTRKGEPRKMLYELCQKLQWRRPEFTPTEDKSRTPIEFGEGSEKRKGFSSFVSDISLQIPNFGTIVCRGEPRADKNSSFDSAVVAMLYELERRGRLTIGCS</sequence>
<dbReference type="FunFam" id="3.40.50.300:FF:000705">
    <property type="entry name" value="Endoribonuclease dicer-like protein"/>
    <property type="match status" value="1"/>
</dbReference>
<evidence type="ECO:0000256" key="17">
    <source>
        <dbReference type="ARBA" id="ARBA00035116"/>
    </source>
</evidence>
<dbReference type="InterPro" id="IPR014001">
    <property type="entry name" value="Helicase_ATP-bd"/>
</dbReference>
<keyword evidence="14" id="KW-0943">RNA-mediated gene silencing</keyword>
<evidence type="ECO:0000256" key="13">
    <source>
        <dbReference type="ARBA" id="ARBA00022884"/>
    </source>
</evidence>
<gene>
    <name evidence="24" type="ORF">PRUPE_8G202000</name>
</gene>
<keyword evidence="9" id="KW-0378">Hydrolase</keyword>
<evidence type="ECO:0000313" key="24">
    <source>
        <dbReference type="EMBL" id="ONH92892.1"/>
    </source>
</evidence>
<evidence type="ECO:0000256" key="3">
    <source>
        <dbReference type="ARBA" id="ARBA00004123"/>
    </source>
</evidence>
<proteinExistence type="inferred from homology"/>
<dbReference type="Gene3D" id="3.30.160.380">
    <property type="entry name" value="Dicer dimerisation domain"/>
    <property type="match status" value="1"/>
</dbReference>
<dbReference type="GO" id="GO:0005737">
    <property type="term" value="C:cytoplasm"/>
    <property type="evidence" value="ECO:0000318"/>
    <property type="project" value="GO_Central"/>
</dbReference>
<dbReference type="GO" id="GO:0010267">
    <property type="term" value="P:ta-siRNA processing"/>
    <property type="evidence" value="ECO:0007669"/>
    <property type="project" value="EnsemblPlants"/>
</dbReference>
<keyword evidence="12" id="KW-0460">Magnesium</keyword>
<dbReference type="CDD" id="cd18802">
    <property type="entry name" value="SF2_C_dicer"/>
    <property type="match status" value="1"/>
</dbReference>
<dbReference type="GO" id="GO:0003725">
    <property type="term" value="F:double-stranded RNA binding"/>
    <property type="evidence" value="ECO:0007669"/>
    <property type="project" value="EnsemblPlants"/>
</dbReference>
<dbReference type="Proteomes" id="UP000006882">
    <property type="component" value="Chromosome G8"/>
</dbReference>
<evidence type="ECO:0000259" key="20">
    <source>
        <dbReference type="PROSITE" id="PS50821"/>
    </source>
</evidence>
<dbReference type="InterPro" id="IPR036085">
    <property type="entry name" value="PAZ_dom_sf"/>
</dbReference>
<evidence type="ECO:0000259" key="21">
    <source>
        <dbReference type="PROSITE" id="PS51192"/>
    </source>
</evidence>
<dbReference type="PANTHER" id="PTHR14950">
    <property type="entry name" value="DICER-RELATED"/>
    <property type="match status" value="1"/>
</dbReference>
<dbReference type="GO" id="GO:0003723">
    <property type="term" value="F:RNA binding"/>
    <property type="evidence" value="ECO:0000318"/>
    <property type="project" value="GO_Central"/>
</dbReference>
<dbReference type="Pfam" id="PF02170">
    <property type="entry name" value="PAZ"/>
    <property type="match status" value="1"/>
</dbReference>
<dbReference type="GO" id="GO:0046872">
    <property type="term" value="F:metal ion binding"/>
    <property type="evidence" value="ECO:0007669"/>
    <property type="project" value="UniProtKB-KW"/>
</dbReference>
<dbReference type="GO" id="GO:0005634">
    <property type="term" value="C:nucleus"/>
    <property type="evidence" value="ECO:0000318"/>
    <property type="project" value="GO_Central"/>
</dbReference>
<dbReference type="eggNOG" id="KOG0701">
    <property type="taxonomic scope" value="Eukaryota"/>
</dbReference>
<evidence type="ECO:0000313" key="25">
    <source>
        <dbReference type="Proteomes" id="UP000006882"/>
    </source>
</evidence>
<keyword evidence="4" id="KW-0540">Nuclease</keyword>
<dbReference type="InterPro" id="IPR000999">
    <property type="entry name" value="RNase_III_dom"/>
</dbReference>
<dbReference type="FunFam" id="1.10.1520.10:FF:000008">
    <property type="entry name" value="Dicer-like 104"/>
    <property type="match status" value="1"/>
</dbReference>
<evidence type="ECO:0000256" key="5">
    <source>
        <dbReference type="ARBA" id="ARBA00022723"/>
    </source>
</evidence>
<keyword evidence="7" id="KW-0547">Nucleotide-binding</keyword>
<keyword evidence="5" id="KW-0479">Metal-binding</keyword>
<dbReference type="EMBL" id="CM007658">
    <property type="protein sequence ID" value="ONH92892.1"/>
    <property type="molecule type" value="Genomic_DNA"/>
</dbReference>
<evidence type="ECO:0000256" key="14">
    <source>
        <dbReference type="ARBA" id="ARBA00023158"/>
    </source>
</evidence>
<dbReference type="InterPro" id="IPR003100">
    <property type="entry name" value="PAZ_dom"/>
</dbReference>
<keyword evidence="25" id="KW-1185">Reference proteome</keyword>
<dbReference type="Gene3D" id="1.10.1520.10">
    <property type="entry name" value="Ribonuclease III domain"/>
    <property type="match status" value="2"/>
</dbReference>
<feature type="domain" description="RNase III" evidence="19">
    <location>
        <begin position="1290"/>
        <end position="1435"/>
    </location>
</feature>
<dbReference type="InterPro" id="IPR001650">
    <property type="entry name" value="Helicase_C-like"/>
</dbReference>
<keyword evidence="10" id="KW-0347">Helicase</keyword>
<evidence type="ECO:0000256" key="1">
    <source>
        <dbReference type="ARBA" id="ARBA00001936"/>
    </source>
</evidence>
<dbReference type="SMART" id="SM00949">
    <property type="entry name" value="PAZ"/>
    <property type="match status" value="1"/>
</dbReference>
<dbReference type="GO" id="GO:0005524">
    <property type="term" value="F:ATP binding"/>
    <property type="evidence" value="ECO:0007669"/>
    <property type="project" value="UniProtKB-KW"/>
</dbReference>
<dbReference type="SUPFAM" id="SSF101690">
    <property type="entry name" value="PAZ domain"/>
    <property type="match status" value="1"/>
</dbReference>
<evidence type="ECO:0000259" key="22">
    <source>
        <dbReference type="PROSITE" id="PS51194"/>
    </source>
</evidence>
<dbReference type="PROSITE" id="PS50821">
    <property type="entry name" value="PAZ"/>
    <property type="match status" value="1"/>
</dbReference>
<evidence type="ECO:0000256" key="16">
    <source>
        <dbReference type="ARBA" id="ARBA00023242"/>
    </source>
</evidence>
<organism evidence="24 25">
    <name type="scientific">Prunus persica</name>
    <name type="common">Peach</name>
    <name type="synonym">Amygdalus persica</name>
    <dbReference type="NCBI Taxonomy" id="3760"/>
    <lineage>
        <taxon>Eukaryota</taxon>
        <taxon>Viridiplantae</taxon>
        <taxon>Streptophyta</taxon>
        <taxon>Embryophyta</taxon>
        <taxon>Tracheophyta</taxon>
        <taxon>Spermatophyta</taxon>
        <taxon>Magnoliopsida</taxon>
        <taxon>eudicotyledons</taxon>
        <taxon>Gunneridae</taxon>
        <taxon>Pentapetalae</taxon>
        <taxon>rosids</taxon>
        <taxon>fabids</taxon>
        <taxon>Rosales</taxon>
        <taxon>Rosaceae</taxon>
        <taxon>Amygdaloideae</taxon>
        <taxon>Amygdaleae</taxon>
        <taxon>Prunus</taxon>
    </lineage>
</organism>
<keyword evidence="8" id="KW-0255">Endonuclease</keyword>
<dbReference type="SMART" id="SM00487">
    <property type="entry name" value="DEXDc"/>
    <property type="match status" value="1"/>
</dbReference>
<accession>A0A251N0M7</accession>
<comment type="cofactor">
    <cofactor evidence="2">
        <name>Mg(2+)</name>
        <dbReference type="ChEBI" id="CHEBI:18420"/>
    </cofactor>
</comment>
<dbReference type="GO" id="GO:0005730">
    <property type="term" value="C:nucleolus"/>
    <property type="evidence" value="ECO:0007669"/>
    <property type="project" value="EnsemblPlants"/>
</dbReference>
<dbReference type="PROSITE" id="PS51194">
    <property type="entry name" value="HELICASE_CTER"/>
    <property type="match status" value="1"/>
</dbReference>
<dbReference type="STRING" id="3760.A0A251N0M7"/>
<keyword evidence="6" id="KW-0677">Repeat</keyword>
<evidence type="ECO:0000256" key="18">
    <source>
        <dbReference type="PROSITE-ProRule" id="PRU00657"/>
    </source>
</evidence>
<evidence type="ECO:0000256" key="11">
    <source>
        <dbReference type="ARBA" id="ARBA00022840"/>
    </source>
</evidence>
<dbReference type="CDD" id="cd18034">
    <property type="entry name" value="DEXHc_dicer"/>
    <property type="match status" value="1"/>
</dbReference>
<comment type="similarity">
    <text evidence="17 18">Belongs to the helicase family. Dicer subfamily.</text>
</comment>
<dbReference type="PROSITE" id="PS50142">
    <property type="entry name" value="RNASE_3_2"/>
    <property type="match status" value="2"/>
</dbReference>
<evidence type="ECO:0000256" key="8">
    <source>
        <dbReference type="ARBA" id="ARBA00022759"/>
    </source>
</evidence>
<keyword evidence="11" id="KW-0067">ATP-binding</keyword>
<dbReference type="GO" id="GO:0044027">
    <property type="term" value="P:negative regulation of gene expression via chromosomal CpG island methylation"/>
    <property type="evidence" value="ECO:0007669"/>
    <property type="project" value="EnsemblPlants"/>
</dbReference>
<dbReference type="GO" id="GO:0004525">
    <property type="term" value="F:ribonuclease III activity"/>
    <property type="evidence" value="ECO:0000318"/>
    <property type="project" value="GO_Central"/>
</dbReference>
<dbReference type="Gramene" id="ONH92892">
    <property type="protein sequence ID" value="ONH92892"/>
    <property type="gene ID" value="PRUPE_8G202000"/>
</dbReference>
<dbReference type="InterPro" id="IPR005034">
    <property type="entry name" value="Dicer_dimerisation"/>
</dbReference>
<feature type="domain" description="RNase III" evidence="19">
    <location>
        <begin position="1078"/>
        <end position="1249"/>
    </location>
</feature>
<evidence type="ECO:0000259" key="19">
    <source>
        <dbReference type="PROSITE" id="PS50142"/>
    </source>
</evidence>
<dbReference type="FunFam" id="1.10.1520.10:FF:000004">
    <property type="entry name" value="Endoribonuclease dicer-like 1"/>
    <property type="match status" value="1"/>
</dbReference>
<dbReference type="InterPro" id="IPR038248">
    <property type="entry name" value="Dicer_dimer_sf"/>
</dbReference>
<evidence type="ECO:0000256" key="9">
    <source>
        <dbReference type="ARBA" id="ARBA00022801"/>
    </source>
</evidence>
<dbReference type="Gene3D" id="3.30.160.20">
    <property type="match status" value="1"/>
</dbReference>
<dbReference type="Pfam" id="PF00270">
    <property type="entry name" value="DEAD"/>
    <property type="match status" value="1"/>
</dbReference>
<protein>
    <submittedName>
        <fullName evidence="24">Uncharacterized protein</fullName>
    </submittedName>
</protein>
<reference evidence="24 25" key="1">
    <citation type="journal article" date="2013" name="Nat. Genet.">
        <title>The high-quality draft genome of peach (Prunus persica) identifies unique patterns of genetic diversity, domestication and genome evolution.</title>
        <authorList>
            <consortium name="International Peach Genome Initiative"/>
            <person name="Verde I."/>
            <person name="Abbott A.G."/>
            <person name="Scalabrin S."/>
            <person name="Jung S."/>
            <person name="Shu S."/>
            <person name="Marroni F."/>
            <person name="Zhebentyayeva T."/>
            <person name="Dettori M.T."/>
            <person name="Grimwood J."/>
            <person name="Cattonaro F."/>
            <person name="Zuccolo A."/>
            <person name="Rossini L."/>
            <person name="Jenkins J."/>
            <person name="Vendramin E."/>
            <person name="Meisel L.A."/>
            <person name="Decroocq V."/>
            <person name="Sosinski B."/>
            <person name="Prochnik S."/>
            <person name="Mitros T."/>
            <person name="Policriti A."/>
            <person name="Cipriani G."/>
            <person name="Dondini L."/>
            <person name="Ficklin S."/>
            <person name="Goodstein D.M."/>
            <person name="Xuan P."/>
            <person name="Del Fabbro C."/>
            <person name="Aramini V."/>
            <person name="Copetti D."/>
            <person name="Gonzalez S."/>
            <person name="Horner D.S."/>
            <person name="Falchi R."/>
            <person name="Lucas S."/>
            <person name="Mica E."/>
            <person name="Maldonado J."/>
            <person name="Lazzari B."/>
            <person name="Bielenberg D."/>
            <person name="Pirona R."/>
            <person name="Miculan M."/>
            <person name="Barakat A."/>
            <person name="Testolin R."/>
            <person name="Stella A."/>
            <person name="Tartarini S."/>
            <person name="Tonutti P."/>
            <person name="Arus P."/>
            <person name="Orellana A."/>
            <person name="Wells C."/>
            <person name="Main D."/>
            <person name="Vizzotto G."/>
            <person name="Silva H."/>
            <person name="Salamini F."/>
            <person name="Schmutz J."/>
            <person name="Morgante M."/>
            <person name="Rokhsar D.S."/>
        </authorList>
    </citation>
    <scope>NUCLEOTIDE SEQUENCE [LARGE SCALE GENOMIC DNA]</scope>
    <source>
        <strain evidence="25">cv. Nemared</strain>
    </source>
</reference>
<dbReference type="SMART" id="SM00490">
    <property type="entry name" value="HELICc"/>
    <property type="match status" value="1"/>
</dbReference>
<dbReference type="SMART" id="SM00535">
    <property type="entry name" value="RIBOc"/>
    <property type="match status" value="2"/>
</dbReference>
<dbReference type="InterPro" id="IPR036389">
    <property type="entry name" value="RNase_III_sf"/>
</dbReference>
<keyword evidence="16" id="KW-0539">Nucleus</keyword>
<comment type="subcellular location">
    <subcellularLocation>
        <location evidence="3">Nucleus</location>
    </subcellularLocation>
</comment>
<feature type="domain" description="PAZ" evidence="20">
    <location>
        <begin position="933"/>
        <end position="1053"/>
    </location>
</feature>
<dbReference type="InterPro" id="IPR027417">
    <property type="entry name" value="P-loop_NTPase"/>
</dbReference>
<dbReference type="Pfam" id="PF00271">
    <property type="entry name" value="Helicase_C"/>
    <property type="match status" value="1"/>
</dbReference>
<dbReference type="Pfam" id="PF00636">
    <property type="entry name" value="Ribonuclease_3"/>
    <property type="match status" value="2"/>
</dbReference>
<dbReference type="Pfam" id="PF03368">
    <property type="entry name" value="Dicer_dimer"/>
    <property type="match status" value="1"/>
</dbReference>
<dbReference type="GO" id="GO:0051214">
    <property type="term" value="P:RNAi-mediated antiviral immunity against RNA virus"/>
    <property type="evidence" value="ECO:0007669"/>
    <property type="project" value="EnsemblPlants"/>
</dbReference>
<feature type="domain" description="Helicase ATP-binding" evidence="21">
    <location>
        <begin position="84"/>
        <end position="242"/>
    </location>
</feature>
<keyword evidence="13 18" id="KW-0694">RNA-binding</keyword>
<dbReference type="PROSITE" id="PS51327">
    <property type="entry name" value="DICER_DSRBF"/>
    <property type="match status" value="1"/>
</dbReference>
<comment type="cofactor">
    <cofactor evidence="1">
        <name>Mn(2+)</name>
        <dbReference type="ChEBI" id="CHEBI:29035"/>
    </cofactor>
</comment>
<dbReference type="PROSITE" id="PS00517">
    <property type="entry name" value="RNASE_3_1"/>
    <property type="match status" value="2"/>
</dbReference>
<evidence type="ECO:0000256" key="6">
    <source>
        <dbReference type="ARBA" id="ARBA00022737"/>
    </source>
</evidence>
<dbReference type="FunFam" id="3.40.50.300:FF:000420">
    <property type="entry name" value="Endoribonuclease dicer-like 1"/>
    <property type="match status" value="1"/>
</dbReference>
<dbReference type="Gene3D" id="3.40.50.300">
    <property type="entry name" value="P-loop containing nucleotide triphosphate hydrolases"/>
    <property type="match status" value="2"/>
</dbReference>
<evidence type="ECO:0000256" key="15">
    <source>
        <dbReference type="ARBA" id="ARBA00023211"/>
    </source>
</evidence>
<evidence type="ECO:0000256" key="10">
    <source>
        <dbReference type="ARBA" id="ARBA00022806"/>
    </source>
</evidence>
<dbReference type="SUPFAM" id="SSF52540">
    <property type="entry name" value="P-loop containing nucleoside triphosphate hydrolases"/>
    <property type="match status" value="1"/>
</dbReference>
<evidence type="ECO:0000256" key="2">
    <source>
        <dbReference type="ARBA" id="ARBA00001946"/>
    </source>
</evidence>
<dbReference type="GO" id="GO:0030422">
    <property type="term" value="P:siRNA processing"/>
    <property type="evidence" value="ECO:0000318"/>
    <property type="project" value="GO_Central"/>
</dbReference>
<name>A0A251N0M7_PRUPE</name>
<dbReference type="CDD" id="cd00593">
    <property type="entry name" value="RIBOc"/>
    <property type="match status" value="2"/>
</dbReference>
<dbReference type="GO" id="GO:0004386">
    <property type="term" value="F:helicase activity"/>
    <property type="evidence" value="ECO:0007669"/>
    <property type="project" value="UniProtKB-KW"/>
</dbReference>
<evidence type="ECO:0000256" key="4">
    <source>
        <dbReference type="ARBA" id="ARBA00022722"/>
    </source>
</evidence>
<dbReference type="PANTHER" id="PTHR14950:SF46">
    <property type="entry name" value="ENDORIBONUCLEASE DICER HOMOLOG 3"/>
    <property type="match status" value="1"/>
</dbReference>
<dbReference type="Gene3D" id="2.170.260.10">
    <property type="entry name" value="paz domain"/>
    <property type="match status" value="1"/>
</dbReference>
<feature type="domain" description="Helicase C-terminal" evidence="22">
    <location>
        <begin position="440"/>
        <end position="596"/>
    </location>
</feature>
<feature type="domain" description="Dicer dsRNA-binding fold" evidence="23">
    <location>
        <begin position="625"/>
        <end position="715"/>
    </location>
</feature>